<dbReference type="STRING" id="341454.A0A4V3SJH1"/>
<keyword evidence="5" id="KW-1185">Reference proteome</keyword>
<evidence type="ECO:0000313" key="5">
    <source>
        <dbReference type="Proteomes" id="UP000298138"/>
    </source>
</evidence>
<keyword evidence="1" id="KW-0175">Coiled coil</keyword>
<dbReference type="Proteomes" id="UP000298138">
    <property type="component" value="Unassembled WGS sequence"/>
</dbReference>
<evidence type="ECO:0000256" key="3">
    <source>
        <dbReference type="SAM" id="Phobius"/>
    </source>
</evidence>
<keyword evidence="3" id="KW-0812">Transmembrane</keyword>
<evidence type="ECO:0000256" key="2">
    <source>
        <dbReference type="SAM" id="MobiDB-lite"/>
    </source>
</evidence>
<reference evidence="4 5" key="1">
    <citation type="submission" date="2019-04" db="EMBL/GenBank/DDBJ databases">
        <title>Comparative genomics and transcriptomics to analyze fruiting body development in filamentous ascomycetes.</title>
        <authorList>
            <consortium name="DOE Joint Genome Institute"/>
            <person name="Lutkenhaus R."/>
            <person name="Traeger S."/>
            <person name="Breuer J."/>
            <person name="Kuo A."/>
            <person name="Lipzen A."/>
            <person name="Pangilinan J."/>
            <person name="Dilworth D."/>
            <person name="Sandor L."/>
            <person name="Poggeler S."/>
            <person name="Barry K."/>
            <person name="Grigoriev I.V."/>
            <person name="Nowrousian M."/>
        </authorList>
    </citation>
    <scope>NUCLEOTIDE SEQUENCE [LARGE SCALE GENOMIC DNA]</scope>
    <source>
        <strain evidence="4 5">CBS 389.68</strain>
    </source>
</reference>
<feature type="coiled-coil region" evidence="1">
    <location>
        <begin position="128"/>
        <end position="189"/>
    </location>
</feature>
<evidence type="ECO:0000313" key="4">
    <source>
        <dbReference type="EMBL" id="TGZ83945.1"/>
    </source>
</evidence>
<evidence type="ECO:0000256" key="1">
    <source>
        <dbReference type="SAM" id="Coils"/>
    </source>
</evidence>
<accession>A0A4V3SJH1</accession>
<organism evidence="4 5">
    <name type="scientific">Ascodesmis nigricans</name>
    <dbReference type="NCBI Taxonomy" id="341454"/>
    <lineage>
        <taxon>Eukaryota</taxon>
        <taxon>Fungi</taxon>
        <taxon>Dikarya</taxon>
        <taxon>Ascomycota</taxon>
        <taxon>Pezizomycotina</taxon>
        <taxon>Pezizomycetes</taxon>
        <taxon>Pezizales</taxon>
        <taxon>Ascodesmidaceae</taxon>
        <taxon>Ascodesmis</taxon>
    </lineage>
</organism>
<sequence>MTNFTSNLLLFSPLLVLAAAILYLLDRGPTLRAGAGLTPSPVEEETILAPEEDYEGEEPAEDVASDLEPEPEPDIAEEAGEEDNNIPEVPTAGPAAQPTRQVRTRTVGTKKAASLARRDARRAYNEFMRSQAQQRAEAEKELIEQERTAAFENARRRAVVEEEIAARKEEEKRRRREKEEREAKELRELVLGKVARGRFKLEDPRWEKVLRKEGLVGVLNDGEAVGLVTKEGEWVRVNREHLEALWMEVEIRGGMKWREMSEWLEVRIEGKGKGIARE</sequence>
<proteinExistence type="predicted"/>
<gene>
    <name evidence="4" type="ORF">EX30DRAFT_361919</name>
</gene>
<name>A0A4V3SJH1_9PEZI</name>
<keyword evidence="3" id="KW-1133">Transmembrane helix</keyword>
<dbReference type="InParanoid" id="A0A4V3SJH1"/>
<feature type="compositionally biased region" description="Acidic residues" evidence="2">
    <location>
        <begin position="42"/>
        <end position="85"/>
    </location>
</feature>
<feature type="region of interest" description="Disordered" evidence="2">
    <location>
        <begin position="32"/>
        <end position="111"/>
    </location>
</feature>
<keyword evidence="3" id="KW-0472">Membrane</keyword>
<feature type="compositionally biased region" description="Polar residues" evidence="2">
    <location>
        <begin position="98"/>
        <end position="107"/>
    </location>
</feature>
<dbReference type="AlphaFoldDB" id="A0A4V3SJH1"/>
<feature type="transmembrane region" description="Helical" evidence="3">
    <location>
        <begin position="6"/>
        <end position="25"/>
    </location>
</feature>
<dbReference type="EMBL" id="ML220113">
    <property type="protein sequence ID" value="TGZ83945.1"/>
    <property type="molecule type" value="Genomic_DNA"/>
</dbReference>
<protein>
    <submittedName>
        <fullName evidence="4">Uncharacterized protein</fullName>
    </submittedName>
</protein>